<dbReference type="EMBL" id="CP115541">
    <property type="protein sequence ID" value="WNH53221.1"/>
    <property type="molecule type" value="Genomic_DNA"/>
</dbReference>
<evidence type="ECO:0000313" key="1">
    <source>
        <dbReference type="EMBL" id="WNH53221.1"/>
    </source>
</evidence>
<protein>
    <submittedName>
        <fullName evidence="1">Uncharacterized protein</fullName>
    </submittedName>
</protein>
<reference evidence="1 2" key="1">
    <citation type="submission" date="2022-12" db="EMBL/GenBank/DDBJ databases">
        <title>Two new species, Stenotrophomonas aracearum and Stenotrophomonas oahuensis, isolated from Anthurium (Araceae family) in Hawaii.</title>
        <authorList>
            <person name="Chunag S.C."/>
            <person name="Dobhal S."/>
            <person name="Alvarez A."/>
            <person name="Arif M."/>
        </authorList>
    </citation>
    <scope>NUCLEOTIDE SEQUENCE [LARGE SCALE GENOMIC DNA]</scope>
    <source>
        <strain evidence="1 2">A5586</strain>
    </source>
</reference>
<keyword evidence="2" id="KW-1185">Reference proteome</keyword>
<dbReference type="RefSeq" id="WP_311192382.1">
    <property type="nucleotide sequence ID" value="NZ_CP115541.1"/>
</dbReference>
<evidence type="ECO:0000313" key="2">
    <source>
        <dbReference type="Proteomes" id="UP001302072"/>
    </source>
</evidence>
<proteinExistence type="predicted"/>
<name>A0ABY9YRL4_9GAMM</name>
<organism evidence="1 2">
    <name type="scientific">Stenotrophomonas oahuensis</name>
    <dbReference type="NCBI Taxonomy" id="3003271"/>
    <lineage>
        <taxon>Bacteria</taxon>
        <taxon>Pseudomonadati</taxon>
        <taxon>Pseudomonadota</taxon>
        <taxon>Gammaproteobacteria</taxon>
        <taxon>Lysobacterales</taxon>
        <taxon>Lysobacteraceae</taxon>
        <taxon>Stenotrophomonas</taxon>
    </lineage>
</organism>
<sequence>MIKFQRLRENEWGAWEFDEYLDYIESVSHLMPEHLGQFAGSYSSYELTSSNTLHDSRMVTLSLSKEVGDDGVTSVARMDVVLLHQSHEKHVLLSYSGIIGYSAFETEILDRVRGVDVLLHEFSLLEGRGYRHAVLFENGGGYVVDFLHFEVKYRELQAG</sequence>
<gene>
    <name evidence="1" type="ORF">PDM29_02795</name>
</gene>
<dbReference type="Proteomes" id="UP001302072">
    <property type="component" value="Chromosome"/>
</dbReference>
<accession>A0ABY9YRL4</accession>